<reference evidence="6" key="1">
    <citation type="journal article" date="2019" name="Gigascience">
        <title>De novo genome assembly of the endangered Acer yangbiense, a plant species with extremely small populations endemic to Yunnan Province, China.</title>
        <authorList>
            <person name="Yang J."/>
            <person name="Wariss H.M."/>
            <person name="Tao L."/>
            <person name="Zhang R."/>
            <person name="Yun Q."/>
            <person name="Hollingsworth P."/>
            <person name="Dao Z."/>
            <person name="Luo G."/>
            <person name="Guo H."/>
            <person name="Ma Y."/>
            <person name="Sun W."/>
        </authorList>
    </citation>
    <scope>NUCLEOTIDE SEQUENCE [LARGE SCALE GENOMIC DNA]</scope>
    <source>
        <strain evidence="6">cv. Malutang</strain>
    </source>
</reference>
<protein>
    <recommendedName>
        <fullName evidence="4">Disease resistance N-terminal domain-containing protein</fullName>
    </recommendedName>
</protein>
<sequence length="120" mass="13946">MGASKKLKRLTNTFQDIQDVLVDADQRQLKETSVRRWLDRLKDVSYDVEDALDEWNTSKLKLQIESAENALTLKKKEKRQVEDAQGTKISKLDRSSFKSMSKLVDLHWNVVHHILSLADH</sequence>
<evidence type="ECO:0000259" key="4">
    <source>
        <dbReference type="Pfam" id="PF18052"/>
    </source>
</evidence>
<dbReference type="Proteomes" id="UP000323000">
    <property type="component" value="Chromosome 2"/>
</dbReference>
<evidence type="ECO:0000256" key="2">
    <source>
        <dbReference type="ARBA" id="ARBA00022741"/>
    </source>
</evidence>
<evidence type="ECO:0000313" key="5">
    <source>
        <dbReference type="EMBL" id="TXG68973.1"/>
    </source>
</evidence>
<evidence type="ECO:0000313" key="6">
    <source>
        <dbReference type="Proteomes" id="UP000323000"/>
    </source>
</evidence>
<organism evidence="5 6">
    <name type="scientific">Acer yangbiense</name>
    <dbReference type="NCBI Taxonomy" id="1000413"/>
    <lineage>
        <taxon>Eukaryota</taxon>
        <taxon>Viridiplantae</taxon>
        <taxon>Streptophyta</taxon>
        <taxon>Embryophyta</taxon>
        <taxon>Tracheophyta</taxon>
        <taxon>Spermatophyta</taxon>
        <taxon>Magnoliopsida</taxon>
        <taxon>eudicotyledons</taxon>
        <taxon>Gunneridae</taxon>
        <taxon>Pentapetalae</taxon>
        <taxon>rosids</taxon>
        <taxon>malvids</taxon>
        <taxon>Sapindales</taxon>
        <taxon>Sapindaceae</taxon>
        <taxon>Hippocastanoideae</taxon>
        <taxon>Acereae</taxon>
        <taxon>Acer</taxon>
    </lineage>
</organism>
<keyword evidence="1" id="KW-0677">Repeat</keyword>
<feature type="domain" description="Disease resistance N-terminal" evidence="4">
    <location>
        <begin position="2"/>
        <end position="74"/>
    </location>
</feature>
<dbReference type="Gene3D" id="1.20.5.4130">
    <property type="match status" value="1"/>
</dbReference>
<evidence type="ECO:0000256" key="1">
    <source>
        <dbReference type="ARBA" id="ARBA00022737"/>
    </source>
</evidence>
<dbReference type="Pfam" id="PF18052">
    <property type="entry name" value="Rx_N"/>
    <property type="match status" value="1"/>
</dbReference>
<dbReference type="GO" id="GO:0006952">
    <property type="term" value="P:defense response"/>
    <property type="evidence" value="ECO:0007669"/>
    <property type="project" value="UniProtKB-KW"/>
</dbReference>
<name>A0A5C7IIA4_9ROSI</name>
<keyword evidence="3" id="KW-0611">Plant defense</keyword>
<keyword evidence="2" id="KW-0547">Nucleotide-binding</keyword>
<dbReference type="OrthoDB" id="688937at2759"/>
<keyword evidence="6" id="KW-1185">Reference proteome</keyword>
<proteinExistence type="predicted"/>
<dbReference type="EMBL" id="VAHF01000002">
    <property type="protein sequence ID" value="TXG68973.1"/>
    <property type="molecule type" value="Genomic_DNA"/>
</dbReference>
<dbReference type="GO" id="GO:0000166">
    <property type="term" value="F:nucleotide binding"/>
    <property type="evidence" value="ECO:0007669"/>
    <property type="project" value="UniProtKB-KW"/>
</dbReference>
<comment type="caution">
    <text evidence="5">The sequence shown here is derived from an EMBL/GenBank/DDBJ whole genome shotgun (WGS) entry which is preliminary data.</text>
</comment>
<dbReference type="AlphaFoldDB" id="A0A5C7IIA4"/>
<dbReference type="InterPro" id="IPR041118">
    <property type="entry name" value="Rx_N"/>
</dbReference>
<accession>A0A5C7IIA4</accession>
<evidence type="ECO:0000256" key="3">
    <source>
        <dbReference type="ARBA" id="ARBA00022821"/>
    </source>
</evidence>
<gene>
    <name evidence="5" type="ORF">EZV62_003908</name>
</gene>